<dbReference type="CDD" id="cd16936">
    <property type="entry name" value="HATPase_RsbW-like"/>
    <property type="match status" value="1"/>
</dbReference>
<evidence type="ECO:0000313" key="1">
    <source>
        <dbReference type="EMBL" id="RFU40294.1"/>
    </source>
</evidence>
<gene>
    <name evidence="1" type="ORF">DZF91_17905</name>
</gene>
<dbReference type="InterPro" id="IPR050267">
    <property type="entry name" value="Anti-sigma-factor_SerPK"/>
</dbReference>
<dbReference type="OrthoDB" id="3477927at2"/>
<proteinExistence type="predicted"/>
<keyword evidence="2" id="KW-1185">Reference proteome</keyword>
<dbReference type="PANTHER" id="PTHR35526">
    <property type="entry name" value="ANTI-SIGMA-F FACTOR RSBW-RELATED"/>
    <property type="match status" value="1"/>
</dbReference>
<sequence length="227" mass="23739">MAEAGFDAAVVDDAVVAASELVTNAYRHATGAVELWVWARTRPRAQLVVSVFDGSRAAVPRPRDGDLLAETGKGLGIVEALTSGWSSHPSRSRLAHTPMLGKATWFVLPLPERWPRPPWSIAPGVAAQRLVDVLAARGLRPSRASDSAGVSIVSVESLNVWVCPLTFSWRDSSGVYLRLPLIDLQEAGERIVRTLETASAGAGVCPTGKPGGGCDAPGDAGAVGSPS</sequence>
<reference evidence="1 2" key="1">
    <citation type="submission" date="2018-08" db="EMBL/GenBank/DDBJ databases">
        <title>Actinomadura jelena sp. nov., a novel Actinomycete isolated from soil in Chad.</title>
        <authorList>
            <person name="Shi L."/>
        </authorList>
    </citation>
    <scope>NUCLEOTIDE SEQUENCE [LARGE SCALE GENOMIC DNA]</scope>
    <source>
        <strain evidence="1 2">NEAU-G17</strain>
    </source>
</reference>
<dbReference type="PANTHER" id="PTHR35526:SF3">
    <property type="entry name" value="ANTI-SIGMA-F FACTOR RSBW"/>
    <property type="match status" value="1"/>
</dbReference>
<dbReference type="SUPFAM" id="SSF55874">
    <property type="entry name" value="ATPase domain of HSP90 chaperone/DNA topoisomerase II/histidine kinase"/>
    <property type="match status" value="1"/>
</dbReference>
<dbReference type="EMBL" id="QURH01000295">
    <property type="protein sequence ID" value="RFU40294.1"/>
    <property type="molecule type" value="Genomic_DNA"/>
</dbReference>
<dbReference type="InterPro" id="IPR036890">
    <property type="entry name" value="HATPase_C_sf"/>
</dbReference>
<evidence type="ECO:0008006" key="3">
    <source>
        <dbReference type="Google" id="ProtNLM"/>
    </source>
</evidence>
<name>A0A372JKC4_9ACTN</name>
<comment type="caution">
    <text evidence="1">The sequence shown here is derived from an EMBL/GenBank/DDBJ whole genome shotgun (WGS) entry which is preliminary data.</text>
</comment>
<dbReference type="Gene3D" id="3.30.565.10">
    <property type="entry name" value="Histidine kinase-like ATPase, C-terminal domain"/>
    <property type="match status" value="1"/>
</dbReference>
<dbReference type="AlphaFoldDB" id="A0A372JKC4"/>
<dbReference type="Proteomes" id="UP000261811">
    <property type="component" value="Unassembled WGS sequence"/>
</dbReference>
<accession>A0A372JKC4</accession>
<protein>
    <recommendedName>
        <fullName evidence="3">ATP-binding protein</fullName>
    </recommendedName>
</protein>
<organism evidence="1 2">
    <name type="scientific">Actinomadura logoneensis</name>
    <dbReference type="NCBI Taxonomy" id="2293572"/>
    <lineage>
        <taxon>Bacteria</taxon>
        <taxon>Bacillati</taxon>
        <taxon>Actinomycetota</taxon>
        <taxon>Actinomycetes</taxon>
        <taxon>Streptosporangiales</taxon>
        <taxon>Thermomonosporaceae</taxon>
        <taxon>Actinomadura</taxon>
    </lineage>
</organism>
<evidence type="ECO:0000313" key="2">
    <source>
        <dbReference type="Proteomes" id="UP000261811"/>
    </source>
</evidence>